<evidence type="ECO:0000313" key="10">
    <source>
        <dbReference type="Proteomes" id="UP000325536"/>
    </source>
</evidence>
<dbReference type="EC" id="3.1.26.5" evidence="7 8"/>
<evidence type="ECO:0000313" key="9">
    <source>
        <dbReference type="EMBL" id="QEY23491.1"/>
    </source>
</evidence>
<dbReference type="GO" id="GO:0000049">
    <property type="term" value="F:tRNA binding"/>
    <property type="evidence" value="ECO:0007669"/>
    <property type="project" value="UniProtKB-UniRule"/>
</dbReference>
<keyword evidence="4 7" id="KW-0255">Endonuclease</keyword>
<comment type="function">
    <text evidence="1 7">RNaseP catalyzes the removal of the 5'-leader sequence from pre-tRNA to produce the mature 5'-terminus. It can also cleave other RNA substrates such as 4.5S RNA. The protein component plays an auxiliary but essential role in vivo by binding to the 5'-leader sequence and broadening the substrate specificity of the ribozyme.</text>
</comment>
<dbReference type="InterPro" id="IPR020539">
    <property type="entry name" value="RNase_P_CS"/>
</dbReference>
<comment type="catalytic activity">
    <reaction evidence="7">
        <text>Endonucleolytic cleavage of RNA, removing 5'-extranucleotides from tRNA precursor.</text>
        <dbReference type="EC" id="3.1.26.5"/>
    </reaction>
</comment>
<dbReference type="KEGG" id="naq:D0T90_02410"/>
<dbReference type="AlphaFoldDB" id="A0A5P3MRS5"/>
<dbReference type="OrthoDB" id="398329at2"/>
<dbReference type="Pfam" id="PF00825">
    <property type="entry name" value="Ribonuclease_P"/>
    <property type="match status" value="1"/>
</dbReference>
<dbReference type="Gene3D" id="3.30.230.10">
    <property type="match status" value="1"/>
</dbReference>
<dbReference type="EMBL" id="CP031699">
    <property type="protein sequence ID" value="QEY23491.1"/>
    <property type="molecule type" value="Genomic_DNA"/>
</dbReference>
<dbReference type="GO" id="GO:0042781">
    <property type="term" value="F:3'-tRNA processing endoribonuclease activity"/>
    <property type="evidence" value="ECO:0007669"/>
    <property type="project" value="TreeGrafter"/>
</dbReference>
<keyword evidence="6 7" id="KW-0694">RNA-binding</keyword>
<evidence type="ECO:0000256" key="2">
    <source>
        <dbReference type="ARBA" id="ARBA00022694"/>
    </source>
</evidence>
<dbReference type="InterPro" id="IPR020568">
    <property type="entry name" value="Ribosomal_Su5_D2-typ_SF"/>
</dbReference>
<reference evidence="9 10" key="1">
    <citation type="submission" date="2018-08" db="EMBL/GenBank/DDBJ databases">
        <title>Neisseria animalis ATCC 49930 complete genome.</title>
        <authorList>
            <person name="Veseli I.A."/>
            <person name="Mascarenhas dos Santos A.C."/>
            <person name="Buttler R."/>
            <person name="Pombert J.-F."/>
        </authorList>
    </citation>
    <scope>NUCLEOTIDE SEQUENCE [LARGE SCALE GENOMIC DNA]</scope>
    <source>
        <strain evidence="9 10">ATCC 49930</strain>
    </source>
</reference>
<accession>A0A5P3MRS5</accession>
<comment type="subunit">
    <text evidence="7">Consists of a catalytic RNA component (M1 or rnpB) and a protein subunit.</text>
</comment>
<keyword evidence="3 7" id="KW-0540">Nuclease</keyword>
<dbReference type="NCBIfam" id="TIGR00188">
    <property type="entry name" value="rnpA"/>
    <property type="match status" value="1"/>
</dbReference>
<dbReference type="RefSeq" id="WP_123794658.1">
    <property type="nucleotide sequence ID" value="NZ_CP031699.1"/>
</dbReference>
<dbReference type="GO" id="GO:0001682">
    <property type="term" value="P:tRNA 5'-leader removal"/>
    <property type="evidence" value="ECO:0007669"/>
    <property type="project" value="UniProtKB-UniRule"/>
</dbReference>
<keyword evidence="5 7" id="KW-0378">Hydrolase</keyword>
<dbReference type="PANTHER" id="PTHR33992">
    <property type="entry name" value="RIBONUCLEASE P PROTEIN COMPONENT"/>
    <property type="match status" value="1"/>
</dbReference>
<dbReference type="PROSITE" id="PS00648">
    <property type="entry name" value="RIBONUCLEASE_P"/>
    <property type="match status" value="1"/>
</dbReference>
<organism evidence="9 10">
    <name type="scientific">Neisseria animalis</name>
    <dbReference type="NCBI Taxonomy" id="492"/>
    <lineage>
        <taxon>Bacteria</taxon>
        <taxon>Pseudomonadati</taxon>
        <taxon>Pseudomonadota</taxon>
        <taxon>Betaproteobacteria</taxon>
        <taxon>Neisseriales</taxon>
        <taxon>Neisseriaceae</taxon>
        <taxon>Neisseria</taxon>
    </lineage>
</organism>
<dbReference type="InterPro" id="IPR014721">
    <property type="entry name" value="Ribsml_uS5_D2-typ_fold_subgr"/>
</dbReference>
<dbReference type="GO" id="GO:0030677">
    <property type="term" value="C:ribonuclease P complex"/>
    <property type="evidence" value="ECO:0007669"/>
    <property type="project" value="TreeGrafter"/>
</dbReference>
<keyword evidence="2 7" id="KW-0819">tRNA processing</keyword>
<dbReference type="HAMAP" id="MF_00227">
    <property type="entry name" value="RNase_P"/>
    <property type="match status" value="1"/>
</dbReference>
<dbReference type="GO" id="GO:0004526">
    <property type="term" value="F:ribonuclease P activity"/>
    <property type="evidence" value="ECO:0007669"/>
    <property type="project" value="UniProtKB-UniRule"/>
</dbReference>
<comment type="similarity">
    <text evidence="7">Belongs to the RnpA family.</text>
</comment>
<dbReference type="InterPro" id="IPR000100">
    <property type="entry name" value="RNase_P"/>
</dbReference>
<proteinExistence type="inferred from homology"/>
<protein>
    <recommendedName>
        <fullName evidence="7 8">Ribonuclease P protein component</fullName>
        <shortName evidence="7">RNase P protein</shortName>
        <shortName evidence="7">RNaseP protein</shortName>
        <ecNumber evidence="7 8">3.1.26.5</ecNumber>
    </recommendedName>
    <alternativeName>
        <fullName evidence="7">Protein C5</fullName>
    </alternativeName>
</protein>
<keyword evidence="10" id="KW-1185">Reference proteome</keyword>
<evidence type="ECO:0000256" key="1">
    <source>
        <dbReference type="ARBA" id="ARBA00002663"/>
    </source>
</evidence>
<evidence type="ECO:0000256" key="6">
    <source>
        <dbReference type="ARBA" id="ARBA00022884"/>
    </source>
</evidence>
<gene>
    <name evidence="7" type="primary">rnpA</name>
    <name evidence="9" type="ORF">D0T90_02410</name>
</gene>
<dbReference type="PANTHER" id="PTHR33992:SF1">
    <property type="entry name" value="RIBONUCLEASE P PROTEIN COMPONENT"/>
    <property type="match status" value="1"/>
</dbReference>
<evidence type="ECO:0000256" key="5">
    <source>
        <dbReference type="ARBA" id="ARBA00022801"/>
    </source>
</evidence>
<dbReference type="SUPFAM" id="SSF54211">
    <property type="entry name" value="Ribosomal protein S5 domain 2-like"/>
    <property type="match status" value="1"/>
</dbReference>
<evidence type="ECO:0000256" key="8">
    <source>
        <dbReference type="NCBIfam" id="TIGR00188"/>
    </source>
</evidence>
<evidence type="ECO:0000256" key="4">
    <source>
        <dbReference type="ARBA" id="ARBA00022759"/>
    </source>
</evidence>
<name>A0A5P3MRS5_NEIAN</name>
<evidence type="ECO:0000256" key="7">
    <source>
        <dbReference type="HAMAP-Rule" id="MF_00227"/>
    </source>
</evidence>
<dbReference type="Proteomes" id="UP000325536">
    <property type="component" value="Chromosome"/>
</dbReference>
<evidence type="ECO:0000256" key="3">
    <source>
        <dbReference type="ARBA" id="ARBA00022722"/>
    </source>
</evidence>
<sequence>MDYSFGKQYRLLKTDDFSSVFAYRNRKSRELLQVSQSGDNGLNHPRLGLVVGKKTAKRANRRNYMKRVIRDWFRLHKAELPPHDFVVRVSRAFTAAEAAQARIQLAQLMIKKR</sequence>